<evidence type="ECO:0000313" key="1">
    <source>
        <dbReference type="EMBL" id="ARF08617.1"/>
    </source>
</evidence>
<protein>
    <submittedName>
        <fullName evidence="1">Uncharacterized protein</fullName>
    </submittedName>
</protein>
<proteinExistence type="predicted"/>
<gene>
    <name evidence="1" type="ORF">Catovirus_1_667</name>
</gene>
<dbReference type="EMBL" id="KY684083">
    <property type="protein sequence ID" value="ARF08617.1"/>
    <property type="molecule type" value="Genomic_DNA"/>
</dbReference>
<accession>A0A1V0SA73</accession>
<reference evidence="1" key="1">
    <citation type="journal article" date="2017" name="Science">
        <title>Giant viruses with an expanded complement of translation system components.</title>
        <authorList>
            <person name="Schulz F."/>
            <person name="Yutin N."/>
            <person name="Ivanova N.N."/>
            <person name="Ortega D.R."/>
            <person name="Lee T.K."/>
            <person name="Vierheilig J."/>
            <person name="Daims H."/>
            <person name="Horn M."/>
            <person name="Wagner M."/>
            <person name="Jensen G.J."/>
            <person name="Kyrpides N.C."/>
            <person name="Koonin E.V."/>
            <person name="Woyke T."/>
        </authorList>
    </citation>
    <scope>NUCLEOTIDE SEQUENCE</scope>
    <source>
        <strain evidence="1">CTV1</strain>
    </source>
</reference>
<name>A0A1V0SA73_9VIRU</name>
<sequence>MSNFSFEWPTNIPYTLSHIETILYCAAVAGENTVAVDINKTEDFHTCEKFAKIYDLKFELCRIPSRSNQTFEFKFIFPEQQTQNNKILDKYFSTIKKYRHYILKIDDDAVYFYNTSIYDKLKTMKEGESFILNNYSIDDIYHLLTYGPKAGFYYKLESQTKQLVVHRVPSYGKKIIYQEHNKNYILQKCLDRLASLISADLINKKNVHKYPLFGILKQSNEIYKKDFLELLNLVLNKISRKYEIVGEMVDCGIDYTCWDFVVITPA</sequence>
<organism evidence="1">
    <name type="scientific">Catovirus CTV1</name>
    <dbReference type="NCBI Taxonomy" id="1977631"/>
    <lineage>
        <taxon>Viruses</taxon>
        <taxon>Varidnaviria</taxon>
        <taxon>Bamfordvirae</taxon>
        <taxon>Nucleocytoviricota</taxon>
        <taxon>Megaviricetes</taxon>
        <taxon>Imitervirales</taxon>
        <taxon>Mimiviridae</taxon>
        <taxon>Klosneuvirinae</taxon>
        <taxon>Catovirus</taxon>
    </lineage>
</organism>